<dbReference type="SUPFAM" id="SSF47353">
    <property type="entry name" value="Retrovirus capsid dimerization domain-like"/>
    <property type="match status" value="1"/>
</dbReference>
<proteinExistence type="predicted"/>
<evidence type="ECO:0000313" key="2">
    <source>
        <dbReference type="Ensembl" id="ENSCPRP00005005422.1"/>
    </source>
</evidence>
<dbReference type="PROSITE" id="PS50804">
    <property type="entry name" value="SCAN_BOX"/>
    <property type="match status" value="1"/>
</dbReference>
<reference evidence="2" key="2">
    <citation type="submission" date="2025-09" db="UniProtKB">
        <authorList>
            <consortium name="Ensembl"/>
        </authorList>
    </citation>
    <scope>IDENTIFICATION</scope>
</reference>
<organism evidence="2 3">
    <name type="scientific">Crocodylus porosus</name>
    <name type="common">Saltwater crocodile</name>
    <name type="synonym">Estuarine crocodile</name>
    <dbReference type="NCBI Taxonomy" id="8502"/>
    <lineage>
        <taxon>Eukaryota</taxon>
        <taxon>Metazoa</taxon>
        <taxon>Chordata</taxon>
        <taxon>Craniata</taxon>
        <taxon>Vertebrata</taxon>
        <taxon>Euteleostomi</taxon>
        <taxon>Archelosauria</taxon>
        <taxon>Archosauria</taxon>
        <taxon>Crocodylia</taxon>
        <taxon>Longirostres</taxon>
        <taxon>Crocodylidae</taxon>
        <taxon>Crocodylus</taxon>
    </lineage>
</organism>
<dbReference type="InterPro" id="IPR038269">
    <property type="entry name" value="SCAN_sf"/>
</dbReference>
<accession>A0A7M4E7D7</accession>
<evidence type="ECO:0000259" key="1">
    <source>
        <dbReference type="PROSITE" id="PS50804"/>
    </source>
</evidence>
<dbReference type="Gene3D" id="1.10.4020.10">
    <property type="entry name" value="DNA breaking-rejoining enzymes"/>
    <property type="match status" value="1"/>
</dbReference>
<dbReference type="AlphaFoldDB" id="A0A7M4E7D7"/>
<sequence>MLYVDTVRTSCAKWTGEAVNYDKVKKEIMYCLNINPKRYCQAFQMKRRIEDKFPRVLLQHLADLLEKWFKPQEVCKVELCDQILLEQFLMDLDKGTQCWVCHHHLKSSVEVLRLAKDFDRRITPVSPEIPAGMAIKRPRKCDNQ</sequence>
<reference evidence="2" key="1">
    <citation type="submission" date="2025-08" db="UniProtKB">
        <authorList>
            <consortium name="Ensembl"/>
        </authorList>
    </citation>
    <scope>IDENTIFICATION</scope>
</reference>
<feature type="domain" description="SCAN box" evidence="1">
    <location>
        <begin position="41"/>
        <end position="122"/>
    </location>
</feature>
<name>A0A7M4E7D7_CROPO</name>
<dbReference type="InterPro" id="IPR003309">
    <property type="entry name" value="SCAN_dom"/>
</dbReference>
<evidence type="ECO:0000313" key="3">
    <source>
        <dbReference type="Proteomes" id="UP000594220"/>
    </source>
</evidence>
<dbReference type="Ensembl" id="ENSCPRT00005006368.1">
    <property type="protein sequence ID" value="ENSCPRP00005005422.1"/>
    <property type="gene ID" value="ENSCPRG00005003904.1"/>
</dbReference>
<keyword evidence="3" id="KW-1185">Reference proteome</keyword>
<protein>
    <recommendedName>
        <fullName evidence="1">SCAN box domain-containing protein</fullName>
    </recommendedName>
</protein>
<dbReference type="GeneTree" id="ENSGT00960000189285"/>
<dbReference type="Proteomes" id="UP000594220">
    <property type="component" value="Unplaced"/>
</dbReference>
<dbReference type="Pfam" id="PF02023">
    <property type="entry name" value="SCAN"/>
    <property type="match status" value="1"/>
</dbReference>